<keyword evidence="3" id="KW-0158">Chromosome</keyword>
<dbReference type="SMART" id="SM00526">
    <property type="entry name" value="H15"/>
    <property type="match status" value="1"/>
</dbReference>
<dbReference type="InterPro" id="IPR005818">
    <property type="entry name" value="Histone_H1/H5_H15"/>
</dbReference>
<dbReference type="OrthoDB" id="608866at2759"/>
<evidence type="ECO:0000256" key="4">
    <source>
        <dbReference type="ARBA" id="ARBA00023125"/>
    </source>
</evidence>
<feature type="domain" description="H15" evidence="7">
    <location>
        <begin position="66"/>
        <end position="167"/>
    </location>
</feature>
<keyword evidence="4" id="KW-0238">DNA-binding</keyword>
<dbReference type="GO" id="GO:0005634">
    <property type="term" value="C:nucleus"/>
    <property type="evidence" value="ECO:0007669"/>
    <property type="project" value="UniProtKB-SubCell"/>
</dbReference>
<dbReference type="Gene3D" id="1.10.10.10">
    <property type="entry name" value="Winged helix-like DNA-binding domain superfamily/Winged helix DNA-binding domain"/>
    <property type="match status" value="1"/>
</dbReference>
<evidence type="ECO:0000256" key="1">
    <source>
        <dbReference type="ARBA" id="ARBA00004123"/>
    </source>
</evidence>
<evidence type="ECO:0000313" key="9">
    <source>
        <dbReference type="Proteomes" id="UP000489600"/>
    </source>
</evidence>
<proteinExistence type="predicted"/>
<comment type="subcellular location">
    <subcellularLocation>
        <location evidence="2">Chromosome</location>
    </subcellularLocation>
    <subcellularLocation>
        <location evidence="1">Nucleus</location>
    </subcellularLocation>
</comment>
<evidence type="ECO:0000256" key="6">
    <source>
        <dbReference type="SAM" id="MobiDB-lite"/>
    </source>
</evidence>
<feature type="region of interest" description="Disordered" evidence="6">
    <location>
        <begin position="167"/>
        <end position="205"/>
    </location>
</feature>
<dbReference type="PANTHER" id="PTHR46267:SF8">
    <property type="entry name" value="TELOMERE REPEAT-BINDING FACTOR 1"/>
    <property type="match status" value="1"/>
</dbReference>
<dbReference type="PANTHER" id="PTHR46267">
    <property type="entry name" value="SINGLE MYB HISTONE 4"/>
    <property type="match status" value="1"/>
</dbReference>
<comment type="caution">
    <text evidence="8">The sequence shown here is derived from an EMBL/GenBank/DDBJ whole genome shotgun (WGS) entry which is preliminary data.</text>
</comment>
<dbReference type="EMBL" id="CABITT030000004">
    <property type="protein sequence ID" value="VVB00707.1"/>
    <property type="molecule type" value="Genomic_DNA"/>
</dbReference>
<dbReference type="GO" id="GO:0006334">
    <property type="term" value="P:nucleosome assembly"/>
    <property type="evidence" value="ECO:0007669"/>
    <property type="project" value="InterPro"/>
</dbReference>
<evidence type="ECO:0000256" key="3">
    <source>
        <dbReference type="ARBA" id="ARBA00022454"/>
    </source>
</evidence>
<dbReference type="GO" id="GO:0000786">
    <property type="term" value="C:nucleosome"/>
    <property type="evidence" value="ECO:0007669"/>
    <property type="project" value="InterPro"/>
</dbReference>
<dbReference type="AlphaFoldDB" id="A0A565BHR3"/>
<reference evidence="8" key="1">
    <citation type="submission" date="2019-07" db="EMBL/GenBank/DDBJ databases">
        <authorList>
            <person name="Dittberner H."/>
        </authorList>
    </citation>
    <scope>NUCLEOTIDE SEQUENCE [LARGE SCALE GENOMIC DNA]</scope>
</reference>
<accession>A0A565BHR3</accession>
<sequence length="257" mass="28660">MSVMANGWESREKSRLAVKRIPKQEDNSLVITTSQQSDDEMVDVKHFSTTGSSALQVVTTPAPKRPNVRLDSLIMEAITTLKEPGGSNKTAIGAYIELNSIVPHFSLMVSSGLNMLSTRISEVIIGYTLWEQYHAPLDFKRVLSTKLKYLTACGKLVKVKRKYRIPNSTPLSSHRRRSLGAFPGKQRTSSSLPSPKTDRDEVNTQTMSQIDTEAWAVLPRSAEAGVSLPWFFFEFGKWIVFVRSSFGKIPRLPAGLE</sequence>
<evidence type="ECO:0000256" key="5">
    <source>
        <dbReference type="ARBA" id="ARBA00023242"/>
    </source>
</evidence>
<dbReference type="Proteomes" id="UP000489600">
    <property type="component" value="Unassembled WGS sequence"/>
</dbReference>
<dbReference type="InterPro" id="IPR044597">
    <property type="entry name" value="SMH1-6"/>
</dbReference>
<dbReference type="SUPFAM" id="SSF46785">
    <property type="entry name" value="Winged helix' DNA-binding domain"/>
    <property type="match status" value="1"/>
</dbReference>
<protein>
    <recommendedName>
        <fullName evidence="7">H15 domain-containing protein</fullName>
    </recommendedName>
</protein>
<dbReference type="GO" id="GO:0003691">
    <property type="term" value="F:double-stranded telomeric DNA binding"/>
    <property type="evidence" value="ECO:0007669"/>
    <property type="project" value="InterPro"/>
</dbReference>
<gene>
    <name evidence="8" type="ORF">ANE_LOCUS11151</name>
</gene>
<dbReference type="PROSITE" id="PS51504">
    <property type="entry name" value="H15"/>
    <property type="match status" value="1"/>
</dbReference>
<dbReference type="InterPro" id="IPR036390">
    <property type="entry name" value="WH_DNA-bd_sf"/>
</dbReference>
<evidence type="ECO:0000256" key="2">
    <source>
        <dbReference type="ARBA" id="ARBA00004286"/>
    </source>
</evidence>
<evidence type="ECO:0000259" key="7">
    <source>
        <dbReference type="PROSITE" id="PS51504"/>
    </source>
</evidence>
<keyword evidence="9" id="KW-1185">Reference proteome</keyword>
<organism evidence="8 9">
    <name type="scientific">Arabis nemorensis</name>
    <dbReference type="NCBI Taxonomy" id="586526"/>
    <lineage>
        <taxon>Eukaryota</taxon>
        <taxon>Viridiplantae</taxon>
        <taxon>Streptophyta</taxon>
        <taxon>Embryophyta</taxon>
        <taxon>Tracheophyta</taxon>
        <taxon>Spermatophyta</taxon>
        <taxon>Magnoliopsida</taxon>
        <taxon>eudicotyledons</taxon>
        <taxon>Gunneridae</taxon>
        <taxon>Pentapetalae</taxon>
        <taxon>rosids</taxon>
        <taxon>malvids</taxon>
        <taxon>Brassicales</taxon>
        <taxon>Brassicaceae</taxon>
        <taxon>Arabideae</taxon>
        <taxon>Arabis</taxon>
    </lineage>
</organism>
<dbReference type="InterPro" id="IPR036388">
    <property type="entry name" value="WH-like_DNA-bd_sf"/>
</dbReference>
<keyword evidence="5" id="KW-0539">Nucleus</keyword>
<name>A0A565BHR3_9BRAS</name>
<evidence type="ECO:0000313" key="8">
    <source>
        <dbReference type="EMBL" id="VVB00707.1"/>
    </source>
</evidence>